<dbReference type="Gene3D" id="2.40.330.10">
    <property type="entry name" value="DNA-binding pseudobarrel domain"/>
    <property type="match status" value="3"/>
</dbReference>
<evidence type="ECO:0000256" key="4">
    <source>
        <dbReference type="ARBA" id="ARBA00023163"/>
    </source>
</evidence>
<dbReference type="Pfam" id="PF02362">
    <property type="entry name" value="B3"/>
    <property type="match status" value="3"/>
</dbReference>
<reference evidence="7" key="1">
    <citation type="submission" date="2019-03" db="EMBL/GenBank/DDBJ databases">
        <title>WGS assembly of Setaria viridis.</title>
        <authorList>
            <person name="Huang P."/>
            <person name="Jenkins J."/>
            <person name="Grimwood J."/>
            <person name="Barry K."/>
            <person name="Healey A."/>
            <person name="Mamidi S."/>
            <person name="Sreedasyam A."/>
            <person name="Shu S."/>
            <person name="Feldman M."/>
            <person name="Wu J."/>
            <person name="Yu Y."/>
            <person name="Chen C."/>
            <person name="Johnson J."/>
            <person name="Rokhsar D."/>
            <person name="Baxter I."/>
            <person name="Schmutz J."/>
            <person name="Brutnell T."/>
            <person name="Kellogg E."/>
        </authorList>
    </citation>
    <scope>NUCLEOTIDE SEQUENCE [LARGE SCALE GENOMIC DNA]</scope>
</reference>
<keyword evidence="2" id="KW-0805">Transcription regulation</keyword>
<keyword evidence="8" id="KW-1185">Reference proteome</keyword>
<dbReference type="GO" id="GO:0005634">
    <property type="term" value="C:nucleus"/>
    <property type="evidence" value="ECO:0007669"/>
    <property type="project" value="UniProtKB-SubCell"/>
</dbReference>
<name>A0A4U6VI85_SETVI</name>
<dbReference type="InterPro" id="IPR003340">
    <property type="entry name" value="B3_DNA-bd"/>
</dbReference>
<sequence length="398" mass="45448">MQTIPKRFANNIGGQIPEEVQLEVPNGKNYNVKVAREQDALVMGSGWANFASVYDLKQEDFLVFTYCGKSHFKVCIFDPSNCEKYFSCVVMDDTYEQDRSISNDNTPTSFHMQSPTSKRSENFKEETNRFSFIEISEQKRKIDALEQKIRPQIPLYITAMDMTSVFWISVKHLLGKNGTITLSHVDGSKTWAITLGISTVGWYALSTGWLDFIQDNGLREGDICIFEPSKSKGRVTLTFHPLEICSKKAPGYAPSSRSPMHGVTKLAYIIPRFTILSDKQKCKIEDKVRAIRSPYDLFVLIVKTSNVIGKSSSMGFCSEYAKKYLQGGYDSIILLHPNKTDIWEAEIEINNNRRRIGRGWWQFVSDNELKVGDICLFQLMETKKLTMTVHIIRKQECT</sequence>
<dbReference type="SMART" id="SM01019">
    <property type="entry name" value="B3"/>
    <property type="match status" value="3"/>
</dbReference>
<evidence type="ECO:0000256" key="5">
    <source>
        <dbReference type="ARBA" id="ARBA00023242"/>
    </source>
</evidence>
<dbReference type="EMBL" id="CM016554">
    <property type="protein sequence ID" value="TKW29341.1"/>
    <property type="molecule type" value="Genomic_DNA"/>
</dbReference>
<keyword evidence="3" id="KW-0238">DNA-binding</keyword>
<dbReference type="InterPro" id="IPR015300">
    <property type="entry name" value="DNA-bd_pseudobarrel_sf"/>
</dbReference>
<evidence type="ECO:0000313" key="7">
    <source>
        <dbReference type="EMBL" id="TKW29341.1"/>
    </source>
</evidence>
<comment type="subcellular location">
    <subcellularLocation>
        <location evidence="1">Nucleus</location>
    </subcellularLocation>
</comment>
<evidence type="ECO:0000256" key="1">
    <source>
        <dbReference type="ARBA" id="ARBA00004123"/>
    </source>
</evidence>
<dbReference type="PANTHER" id="PTHR31391">
    <property type="entry name" value="B3 DOMAIN-CONTAINING PROTEIN OS11G0197600-RELATED"/>
    <property type="match status" value="1"/>
</dbReference>
<dbReference type="SUPFAM" id="SSF101936">
    <property type="entry name" value="DNA-binding pseudobarrel domain"/>
    <property type="match status" value="3"/>
</dbReference>
<feature type="domain" description="TF-B3" evidence="6">
    <location>
        <begin position="1"/>
        <end position="80"/>
    </location>
</feature>
<evidence type="ECO:0000256" key="2">
    <source>
        <dbReference type="ARBA" id="ARBA00023015"/>
    </source>
</evidence>
<gene>
    <name evidence="7" type="ORF">SEVIR_3G389300v2</name>
</gene>
<dbReference type="Proteomes" id="UP000298652">
    <property type="component" value="Chromosome 3"/>
</dbReference>
<dbReference type="Gramene" id="TKW29341">
    <property type="protein sequence ID" value="TKW29341"/>
    <property type="gene ID" value="SEVIR_3G389300v2"/>
</dbReference>
<dbReference type="AlphaFoldDB" id="A0A4U6VI85"/>
<organism evidence="7 8">
    <name type="scientific">Setaria viridis</name>
    <name type="common">Green bristlegrass</name>
    <name type="synonym">Setaria italica subsp. viridis</name>
    <dbReference type="NCBI Taxonomy" id="4556"/>
    <lineage>
        <taxon>Eukaryota</taxon>
        <taxon>Viridiplantae</taxon>
        <taxon>Streptophyta</taxon>
        <taxon>Embryophyta</taxon>
        <taxon>Tracheophyta</taxon>
        <taxon>Spermatophyta</taxon>
        <taxon>Magnoliopsida</taxon>
        <taxon>Liliopsida</taxon>
        <taxon>Poales</taxon>
        <taxon>Poaceae</taxon>
        <taxon>PACMAD clade</taxon>
        <taxon>Panicoideae</taxon>
        <taxon>Panicodae</taxon>
        <taxon>Paniceae</taxon>
        <taxon>Cenchrinae</taxon>
        <taxon>Setaria</taxon>
    </lineage>
</organism>
<feature type="domain" description="TF-B3" evidence="6">
    <location>
        <begin position="179"/>
        <end position="243"/>
    </location>
</feature>
<proteinExistence type="predicted"/>
<protein>
    <recommendedName>
        <fullName evidence="6">TF-B3 domain-containing protein</fullName>
    </recommendedName>
</protein>
<accession>A0A4U6VI85</accession>
<dbReference type="OMA" id="FCHASHS"/>
<feature type="domain" description="TF-B3" evidence="6">
    <location>
        <begin position="299"/>
        <end position="395"/>
    </location>
</feature>
<dbReference type="CDD" id="cd10017">
    <property type="entry name" value="B3_DNA"/>
    <property type="match status" value="3"/>
</dbReference>
<dbReference type="GO" id="GO:0003677">
    <property type="term" value="F:DNA binding"/>
    <property type="evidence" value="ECO:0007669"/>
    <property type="project" value="UniProtKB-KW"/>
</dbReference>
<evidence type="ECO:0000256" key="3">
    <source>
        <dbReference type="ARBA" id="ARBA00023125"/>
    </source>
</evidence>
<dbReference type="PANTHER" id="PTHR31391:SF140">
    <property type="entry name" value="B3 DOMAIN-CONTAINING PROTEIN OS12G0591400"/>
    <property type="match status" value="1"/>
</dbReference>
<dbReference type="PROSITE" id="PS50863">
    <property type="entry name" value="B3"/>
    <property type="match status" value="3"/>
</dbReference>
<evidence type="ECO:0000259" key="6">
    <source>
        <dbReference type="PROSITE" id="PS50863"/>
    </source>
</evidence>
<evidence type="ECO:0000313" key="8">
    <source>
        <dbReference type="Proteomes" id="UP000298652"/>
    </source>
</evidence>
<keyword evidence="5" id="KW-0539">Nucleus</keyword>
<dbReference type="InterPro" id="IPR044837">
    <property type="entry name" value="REM16-like"/>
</dbReference>
<keyword evidence="4" id="KW-0804">Transcription</keyword>